<dbReference type="RefSeq" id="WP_171097469.1">
    <property type="nucleotide sequence ID" value="NZ_CP053084.1"/>
</dbReference>
<dbReference type="Pfam" id="PF00293">
    <property type="entry name" value="NUDIX"/>
    <property type="match status" value="1"/>
</dbReference>
<protein>
    <submittedName>
        <fullName evidence="2">Dihydroneopterin triphosphate diphosphatase</fullName>
        <ecNumber evidence="2">3.6.1.67</ecNumber>
    </submittedName>
</protein>
<feature type="domain" description="Nudix hydrolase" evidence="1">
    <location>
        <begin position="3"/>
        <end position="161"/>
    </location>
</feature>
<evidence type="ECO:0000259" key="1">
    <source>
        <dbReference type="PROSITE" id="PS51462"/>
    </source>
</evidence>
<dbReference type="PROSITE" id="PS51462">
    <property type="entry name" value="NUDIX"/>
    <property type="match status" value="1"/>
</dbReference>
<proteinExistence type="predicted"/>
<evidence type="ECO:0000313" key="2">
    <source>
        <dbReference type="EMBL" id="QJR28591.1"/>
    </source>
</evidence>
<dbReference type="InterPro" id="IPR015797">
    <property type="entry name" value="NUDIX_hydrolase-like_dom_sf"/>
</dbReference>
<keyword evidence="2" id="KW-0378">Hydrolase</keyword>
<dbReference type="PANTHER" id="PTHR43736:SF1">
    <property type="entry name" value="DIHYDRONEOPTERIN TRIPHOSPHATE DIPHOSPHATASE"/>
    <property type="match status" value="1"/>
</dbReference>
<reference evidence="2 3" key="1">
    <citation type="submission" date="2020-05" db="EMBL/GenBank/DDBJ databases">
        <title>Compete genome of Limnobacter sp. SAORIC-580.</title>
        <authorList>
            <person name="Song J."/>
            <person name="Cho J.-C."/>
        </authorList>
    </citation>
    <scope>NUCLEOTIDE SEQUENCE [LARGE SCALE GENOMIC DNA]</scope>
    <source>
        <strain evidence="2 3">SAORIC-580</strain>
    </source>
</reference>
<dbReference type="NCBIfam" id="NF006961">
    <property type="entry name" value="PRK09438.1"/>
    <property type="match status" value="1"/>
</dbReference>
<keyword evidence="3" id="KW-1185">Reference proteome</keyword>
<dbReference type="EMBL" id="CP053084">
    <property type="protein sequence ID" value="QJR28591.1"/>
    <property type="molecule type" value="Genomic_DNA"/>
</dbReference>
<dbReference type="PANTHER" id="PTHR43736">
    <property type="entry name" value="ADP-RIBOSE PYROPHOSPHATASE"/>
    <property type="match status" value="1"/>
</dbReference>
<dbReference type="InterPro" id="IPR000086">
    <property type="entry name" value="NUDIX_hydrolase_dom"/>
</dbReference>
<dbReference type="SUPFAM" id="SSF55811">
    <property type="entry name" value="Nudix"/>
    <property type="match status" value="1"/>
</dbReference>
<evidence type="ECO:0000313" key="3">
    <source>
        <dbReference type="Proteomes" id="UP000501130"/>
    </source>
</evidence>
<organism evidence="2 3">
    <name type="scientific">Limnobacter profundi</name>
    <dbReference type="NCBI Taxonomy" id="2732163"/>
    <lineage>
        <taxon>Bacteria</taxon>
        <taxon>Pseudomonadati</taxon>
        <taxon>Pseudomonadota</taxon>
        <taxon>Betaproteobacteria</taxon>
        <taxon>Burkholderiales</taxon>
        <taxon>Burkholderiaceae</taxon>
        <taxon>Limnobacter</taxon>
    </lineage>
</organism>
<dbReference type="Gene3D" id="3.90.79.10">
    <property type="entry name" value="Nucleoside Triphosphate Pyrophosphohydrolase"/>
    <property type="match status" value="1"/>
</dbReference>
<gene>
    <name evidence="2" type="primary">nudB</name>
    <name evidence="2" type="ORF">HKT17_02145</name>
</gene>
<dbReference type="EC" id="3.6.1.67" evidence="2"/>
<dbReference type="CDD" id="cd04664">
    <property type="entry name" value="NUDIX_DHNTPase_like"/>
    <property type="match status" value="1"/>
</dbReference>
<dbReference type="GO" id="GO:0019177">
    <property type="term" value="F:dihydroneopterin triphosphate pyrophosphohydrolase activity"/>
    <property type="evidence" value="ECO:0007669"/>
    <property type="project" value="UniProtKB-EC"/>
</dbReference>
<dbReference type="Proteomes" id="UP000501130">
    <property type="component" value="Chromosome"/>
</dbReference>
<sequence>MSGHKIPVSVLVVMVSPAGDFLLIERADKAGYWQSVTGSLDFPDESPLHAAVRELAEETGFAATPVHSPTVLDAKPDELLQPGVLRPWPHSLQYEIFEHWRHRYPQGVTHNTEHWFLACVPAEFVPQLAADEHVGYAWMNAQEAADRCFSPNNAQAILDLNLKLQAGLA</sequence>
<accession>A0ABX6N2J2</accession>
<name>A0ABX6N2J2_9BURK</name>